<feature type="binding site" evidence="6">
    <location>
        <position position="79"/>
    </location>
    <ligand>
        <name>[4Fe-4S] cluster</name>
        <dbReference type="ChEBI" id="CHEBI:49883"/>
        <note>4Fe-4S-S-AdoMet</note>
    </ligand>
</feature>
<evidence type="ECO:0000256" key="3">
    <source>
        <dbReference type="ARBA" id="ARBA00022723"/>
    </source>
</evidence>
<evidence type="ECO:0000256" key="5">
    <source>
        <dbReference type="ARBA" id="ARBA00023014"/>
    </source>
</evidence>
<dbReference type="SUPFAM" id="SSF102114">
    <property type="entry name" value="Radical SAM enzymes"/>
    <property type="match status" value="1"/>
</dbReference>
<dbReference type="PROSITE" id="PS51918">
    <property type="entry name" value="RADICAL_SAM"/>
    <property type="match status" value="1"/>
</dbReference>
<dbReference type="SFLD" id="SFLDS00029">
    <property type="entry name" value="Radical_SAM"/>
    <property type="match status" value="1"/>
</dbReference>
<comment type="caution">
    <text evidence="9">The sequence shown here is derived from an EMBL/GenBank/DDBJ whole genome shotgun (WGS) entry which is preliminary data.</text>
</comment>
<dbReference type="NCBIfam" id="TIGR00423">
    <property type="entry name" value="CofH family radical SAM protein"/>
    <property type="match status" value="1"/>
</dbReference>
<keyword evidence="3" id="KW-0479">Metal-binding</keyword>
<evidence type="ECO:0000259" key="8">
    <source>
        <dbReference type="PROSITE" id="PS51918"/>
    </source>
</evidence>
<evidence type="ECO:0000256" key="1">
    <source>
        <dbReference type="ARBA" id="ARBA00022485"/>
    </source>
</evidence>
<protein>
    <submittedName>
        <fullName evidence="9">CofH family radical SAM protein</fullName>
    </submittedName>
</protein>
<organism evidence="9 10">
    <name type="scientific">Syntrophorhabdus aromaticivorans</name>
    <dbReference type="NCBI Taxonomy" id="328301"/>
    <lineage>
        <taxon>Bacteria</taxon>
        <taxon>Pseudomonadati</taxon>
        <taxon>Thermodesulfobacteriota</taxon>
        <taxon>Syntrophorhabdia</taxon>
        <taxon>Syntrophorhabdales</taxon>
        <taxon>Syntrophorhabdaceae</taxon>
        <taxon>Syntrophorhabdus</taxon>
    </lineage>
</organism>
<feature type="binding site" evidence="7">
    <location>
        <position position="184"/>
    </location>
    <ligand>
        <name>S-adenosyl-L-methionine</name>
        <dbReference type="ChEBI" id="CHEBI:59789"/>
    </ligand>
</feature>
<evidence type="ECO:0000256" key="4">
    <source>
        <dbReference type="ARBA" id="ARBA00023004"/>
    </source>
</evidence>
<dbReference type="GO" id="GO:0016765">
    <property type="term" value="F:transferase activity, transferring alkyl or aryl (other than methyl) groups"/>
    <property type="evidence" value="ECO:0007669"/>
    <property type="project" value="InterPro"/>
</dbReference>
<dbReference type="InterPro" id="IPR007197">
    <property type="entry name" value="rSAM"/>
</dbReference>
<accession>A0A971M4K9</accession>
<comment type="cofactor">
    <cofactor evidence="6">
        <name>[4Fe-4S] cluster</name>
        <dbReference type="ChEBI" id="CHEBI:49883"/>
    </cofactor>
    <text evidence="6">Binds 1 [4Fe-4S] cluster. The cluster is coordinated with 3 cysteines and an exchangeable S-adenosyl-L-methionine.</text>
</comment>
<dbReference type="Pfam" id="PF04055">
    <property type="entry name" value="Radical_SAM"/>
    <property type="match status" value="1"/>
</dbReference>
<dbReference type="GO" id="GO:0046872">
    <property type="term" value="F:metal ion binding"/>
    <property type="evidence" value="ECO:0007669"/>
    <property type="project" value="UniProtKB-KW"/>
</dbReference>
<reference evidence="9" key="2">
    <citation type="submission" date="2020-01" db="EMBL/GenBank/DDBJ databases">
        <authorList>
            <person name="Campanaro S."/>
        </authorList>
    </citation>
    <scope>NUCLEOTIDE SEQUENCE</scope>
    <source>
        <strain evidence="9">AS06rmzACSIP_7</strain>
    </source>
</reference>
<dbReference type="InterPro" id="IPR034405">
    <property type="entry name" value="F420"/>
</dbReference>
<reference evidence="9" key="1">
    <citation type="journal article" date="2020" name="Biotechnol. Biofuels">
        <title>New insights from the biogas microbiome by comprehensive genome-resolved metagenomics of nearly 1600 species originating from multiple anaerobic digesters.</title>
        <authorList>
            <person name="Campanaro S."/>
            <person name="Treu L."/>
            <person name="Rodriguez-R L.M."/>
            <person name="Kovalovszki A."/>
            <person name="Ziels R.M."/>
            <person name="Maus I."/>
            <person name="Zhu X."/>
            <person name="Kougias P.G."/>
            <person name="Basile A."/>
            <person name="Luo G."/>
            <person name="Schluter A."/>
            <person name="Konstantinidis K.T."/>
            <person name="Angelidaki I."/>
        </authorList>
    </citation>
    <scope>NUCLEOTIDE SEQUENCE</scope>
    <source>
        <strain evidence="9">AS06rmzACSIP_7</strain>
    </source>
</reference>
<dbReference type="Proteomes" id="UP000777265">
    <property type="component" value="Unassembled WGS sequence"/>
</dbReference>
<dbReference type="InterPro" id="IPR045567">
    <property type="entry name" value="CofH/MnqC-like_C"/>
</dbReference>
<dbReference type="Gene3D" id="3.20.20.70">
    <property type="entry name" value="Aldolase class I"/>
    <property type="match status" value="1"/>
</dbReference>
<dbReference type="GO" id="GO:0051539">
    <property type="term" value="F:4 iron, 4 sulfur cluster binding"/>
    <property type="evidence" value="ECO:0007669"/>
    <property type="project" value="UniProtKB-KW"/>
</dbReference>
<dbReference type="AlphaFoldDB" id="A0A971M4K9"/>
<dbReference type="EMBL" id="JAAYEE010000167">
    <property type="protein sequence ID" value="NLW35755.1"/>
    <property type="molecule type" value="Genomic_DNA"/>
</dbReference>
<dbReference type="CDD" id="cd01335">
    <property type="entry name" value="Radical_SAM"/>
    <property type="match status" value="1"/>
</dbReference>
<proteinExistence type="predicted"/>
<feature type="domain" description="Radical SAM core" evidence="8">
    <location>
        <begin position="58"/>
        <end position="285"/>
    </location>
</feature>
<evidence type="ECO:0000256" key="6">
    <source>
        <dbReference type="PIRSR" id="PIRSR004762-1"/>
    </source>
</evidence>
<dbReference type="SFLD" id="SFLDG01064">
    <property type="entry name" value="F420__menaquinone_cofactor_bio"/>
    <property type="match status" value="1"/>
</dbReference>
<evidence type="ECO:0000313" key="9">
    <source>
        <dbReference type="EMBL" id="NLW35755.1"/>
    </source>
</evidence>
<dbReference type="PANTHER" id="PTHR43076">
    <property type="entry name" value="FO SYNTHASE (COFH)"/>
    <property type="match status" value="1"/>
</dbReference>
<dbReference type="InterPro" id="IPR058240">
    <property type="entry name" value="rSAM_sf"/>
</dbReference>
<evidence type="ECO:0000313" key="10">
    <source>
        <dbReference type="Proteomes" id="UP000777265"/>
    </source>
</evidence>
<feature type="binding site" evidence="6">
    <location>
        <position position="72"/>
    </location>
    <ligand>
        <name>[4Fe-4S] cluster</name>
        <dbReference type="ChEBI" id="CHEBI:49883"/>
        <note>4Fe-4S-S-AdoMet</note>
    </ligand>
</feature>
<dbReference type="PANTHER" id="PTHR43076:SF7">
    <property type="entry name" value="AMINODEOXYFUTALOSINE SYNTHASE"/>
    <property type="match status" value="1"/>
</dbReference>
<dbReference type="InterPro" id="IPR020050">
    <property type="entry name" value="FO_synthase_su2"/>
</dbReference>
<evidence type="ECO:0000256" key="7">
    <source>
        <dbReference type="PIRSR" id="PIRSR004762-2"/>
    </source>
</evidence>
<dbReference type="InterPro" id="IPR013785">
    <property type="entry name" value="Aldolase_TIM"/>
</dbReference>
<evidence type="ECO:0000256" key="2">
    <source>
        <dbReference type="ARBA" id="ARBA00022691"/>
    </source>
</evidence>
<keyword evidence="4 6" id="KW-0408">Iron</keyword>
<dbReference type="Pfam" id="PF19288">
    <property type="entry name" value="CofH_C"/>
    <property type="match status" value="1"/>
</dbReference>
<sequence>MKLADAVQDRTLRTIAEKVEQDIPVDQTDTRYMLATTNILDLGTIAQFVRRRLHGSIAYYGVNMNMNYTNICELRCPLCAFSCDESDEGSYVLSLDEVRERVKNAESSGIDEIHIVGGLHPRLKLDYFEGMLRCIREIKPDIFIVAFTAVEYDYFARLNDLPVETVLRRLIDAGVNAIPGGGAEIFSPHVRETIAPKKISGARWLEIMRIAHGMGLKTNATMLYNHHECVDDVVDHLFQIRALQDETHGFKTFVPLAFHETNTRIQAHRREATGYDDIRIYATSRVVLHNIPHIKALWMYVGEKMAQVLLNFGVDDMSGTYNNEKVVHAAGARTADYGSEGALRRVIMDAGMVPRRTTAGYGTKAGVTA</sequence>
<keyword evidence="5 6" id="KW-0411">Iron-sulfur</keyword>
<keyword evidence="1 6" id="KW-0004">4Fe-4S</keyword>
<gene>
    <name evidence="9" type="ORF">GXY80_09785</name>
</gene>
<feature type="binding site" evidence="6">
    <location>
        <position position="76"/>
    </location>
    <ligand>
        <name>[4Fe-4S] cluster</name>
        <dbReference type="ChEBI" id="CHEBI:49883"/>
        <note>4Fe-4S-S-AdoMet</note>
    </ligand>
</feature>
<dbReference type="SFLD" id="SFLDG01389">
    <property type="entry name" value="menaquinone_synthsis_involved"/>
    <property type="match status" value="1"/>
</dbReference>
<dbReference type="PIRSF" id="PIRSF004762">
    <property type="entry name" value="CHP00423"/>
    <property type="match status" value="1"/>
</dbReference>
<keyword evidence="2 6" id="KW-0949">S-adenosyl-L-methionine</keyword>
<dbReference type="SFLD" id="SFLDF00343">
    <property type="entry name" value="aminofutalosine_synthase_(mqnE"/>
    <property type="match status" value="1"/>
</dbReference>
<dbReference type="GO" id="GO:0044689">
    <property type="term" value="F:7,8-didemethyl-8-hydroxy-5-deazariboflavin synthase activity"/>
    <property type="evidence" value="ECO:0007669"/>
    <property type="project" value="TreeGrafter"/>
</dbReference>
<name>A0A971M4K9_9BACT</name>